<evidence type="ECO:0000313" key="2">
    <source>
        <dbReference type="Proteomes" id="UP000789901"/>
    </source>
</evidence>
<feature type="non-terminal residue" evidence="1">
    <location>
        <position position="1"/>
    </location>
</feature>
<dbReference type="EMBL" id="CAJVQB010065486">
    <property type="protein sequence ID" value="CAG8841316.1"/>
    <property type="molecule type" value="Genomic_DNA"/>
</dbReference>
<organism evidence="1 2">
    <name type="scientific">Gigaspora margarita</name>
    <dbReference type="NCBI Taxonomy" id="4874"/>
    <lineage>
        <taxon>Eukaryota</taxon>
        <taxon>Fungi</taxon>
        <taxon>Fungi incertae sedis</taxon>
        <taxon>Mucoromycota</taxon>
        <taxon>Glomeromycotina</taxon>
        <taxon>Glomeromycetes</taxon>
        <taxon>Diversisporales</taxon>
        <taxon>Gigasporaceae</taxon>
        <taxon>Gigaspora</taxon>
    </lineage>
</organism>
<gene>
    <name evidence="1" type="ORF">GMARGA_LOCUS35365</name>
</gene>
<sequence length="103" mass="11946">GNYWKALGYDKAKCIDLLIEFHKFIHHEDSYKVEFNSQNLSEEELWVNANMTTIPINLSPEANPYCENFKSQSKWTSSKGHGNMNYEVSNIVDMVLKIESNNN</sequence>
<dbReference type="Proteomes" id="UP000789901">
    <property type="component" value="Unassembled WGS sequence"/>
</dbReference>
<proteinExistence type="predicted"/>
<evidence type="ECO:0000313" key="1">
    <source>
        <dbReference type="EMBL" id="CAG8841316.1"/>
    </source>
</evidence>
<name>A0ABN7WUP4_GIGMA</name>
<comment type="caution">
    <text evidence="1">The sequence shown here is derived from an EMBL/GenBank/DDBJ whole genome shotgun (WGS) entry which is preliminary data.</text>
</comment>
<keyword evidence="2" id="KW-1185">Reference proteome</keyword>
<reference evidence="1 2" key="1">
    <citation type="submission" date="2021-06" db="EMBL/GenBank/DDBJ databases">
        <authorList>
            <person name="Kallberg Y."/>
            <person name="Tangrot J."/>
            <person name="Rosling A."/>
        </authorList>
    </citation>
    <scope>NUCLEOTIDE SEQUENCE [LARGE SCALE GENOMIC DNA]</scope>
    <source>
        <strain evidence="1 2">120-4 pot B 10/14</strain>
    </source>
</reference>
<accession>A0ABN7WUP4</accession>
<protein>
    <submittedName>
        <fullName evidence="1">25100_t:CDS:1</fullName>
    </submittedName>
</protein>